<evidence type="ECO:0000313" key="9">
    <source>
        <dbReference type="Proteomes" id="UP000257109"/>
    </source>
</evidence>
<comment type="caution">
    <text evidence="8">The sequence shown here is derived from an EMBL/GenBank/DDBJ whole genome shotgun (WGS) entry which is preliminary data.</text>
</comment>
<keyword evidence="3" id="KW-0677">Repeat</keyword>
<dbReference type="GO" id="GO:0000278">
    <property type="term" value="P:mitotic cell cycle"/>
    <property type="evidence" value="ECO:0007669"/>
    <property type="project" value="TreeGrafter"/>
</dbReference>
<keyword evidence="2" id="KW-0963">Cytoplasm</keyword>
<dbReference type="Proteomes" id="UP000257109">
    <property type="component" value="Unassembled WGS sequence"/>
</dbReference>
<evidence type="ECO:0000256" key="6">
    <source>
        <dbReference type="SAM" id="MobiDB-lite"/>
    </source>
</evidence>
<keyword evidence="9" id="KW-1185">Reference proteome</keyword>
<dbReference type="GO" id="GO:0051295">
    <property type="term" value="P:establishment of meiotic spindle localization"/>
    <property type="evidence" value="ECO:0007669"/>
    <property type="project" value="TreeGrafter"/>
</dbReference>
<evidence type="ECO:0000313" key="8">
    <source>
        <dbReference type="EMBL" id="RDX88651.1"/>
    </source>
</evidence>
<evidence type="ECO:0000256" key="2">
    <source>
        <dbReference type="ARBA" id="ARBA00022490"/>
    </source>
</evidence>
<evidence type="ECO:0000259" key="7">
    <source>
        <dbReference type="PROSITE" id="PS50021"/>
    </source>
</evidence>
<dbReference type="GO" id="GO:0005516">
    <property type="term" value="F:calmodulin binding"/>
    <property type="evidence" value="ECO:0007669"/>
    <property type="project" value="UniProtKB-KW"/>
</dbReference>
<reference evidence="8" key="1">
    <citation type="submission" date="2018-05" db="EMBL/GenBank/DDBJ databases">
        <title>Draft genome of Mucuna pruriens seed.</title>
        <authorList>
            <person name="Nnadi N.E."/>
            <person name="Vos R."/>
            <person name="Hasami M.H."/>
            <person name="Devisetty U.K."/>
            <person name="Aguiy J.C."/>
        </authorList>
    </citation>
    <scope>NUCLEOTIDE SEQUENCE [LARGE SCALE GENOMIC DNA]</scope>
    <source>
        <strain evidence="8">JCA_2017</strain>
    </source>
</reference>
<feature type="non-terminal residue" evidence="8">
    <location>
        <position position="1"/>
    </location>
</feature>
<dbReference type="Pfam" id="PF00612">
    <property type="entry name" value="IQ"/>
    <property type="match status" value="10"/>
</dbReference>
<dbReference type="Gene3D" id="1.20.5.190">
    <property type="match status" value="6"/>
</dbReference>
<dbReference type="Gene3D" id="1.25.10.10">
    <property type="entry name" value="Leucine-rich Repeat Variant"/>
    <property type="match status" value="1"/>
</dbReference>
<dbReference type="InterPro" id="IPR016024">
    <property type="entry name" value="ARM-type_fold"/>
</dbReference>
<proteinExistence type="predicted"/>
<accession>A0A371GDN0</accession>
<dbReference type="InterPro" id="IPR001715">
    <property type="entry name" value="CH_dom"/>
</dbReference>
<dbReference type="Gene3D" id="1.10.418.10">
    <property type="entry name" value="Calponin-like domain"/>
    <property type="match status" value="2"/>
</dbReference>
<gene>
    <name evidence="8" type="primary">ASPM</name>
    <name evidence="8" type="ORF">CR513_29732</name>
</gene>
<evidence type="ECO:0000256" key="5">
    <source>
        <dbReference type="PROSITE-ProRule" id="PRU00259"/>
    </source>
</evidence>
<dbReference type="SMART" id="SM00015">
    <property type="entry name" value="IQ"/>
    <property type="match status" value="13"/>
</dbReference>
<feature type="compositionally biased region" description="Low complexity" evidence="6">
    <location>
        <begin position="40"/>
        <end position="53"/>
    </location>
</feature>
<dbReference type="Pfam" id="PF00514">
    <property type="entry name" value="Arm"/>
    <property type="match status" value="1"/>
</dbReference>
<dbReference type="InterPro" id="IPR000225">
    <property type="entry name" value="Armadillo"/>
</dbReference>
<comment type="subcellular location">
    <subcellularLocation>
        <location evidence="1">Cytoplasm</location>
    </subcellularLocation>
</comment>
<dbReference type="PROSITE" id="PS50176">
    <property type="entry name" value="ARM_REPEAT"/>
    <property type="match status" value="1"/>
</dbReference>
<organism evidence="8 9">
    <name type="scientific">Mucuna pruriens</name>
    <name type="common">Velvet bean</name>
    <name type="synonym">Dolichos pruriens</name>
    <dbReference type="NCBI Taxonomy" id="157652"/>
    <lineage>
        <taxon>Eukaryota</taxon>
        <taxon>Viridiplantae</taxon>
        <taxon>Streptophyta</taxon>
        <taxon>Embryophyta</taxon>
        <taxon>Tracheophyta</taxon>
        <taxon>Spermatophyta</taxon>
        <taxon>Magnoliopsida</taxon>
        <taxon>eudicotyledons</taxon>
        <taxon>Gunneridae</taxon>
        <taxon>Pentapetalae</taxon>
        <taxon>rosids</taxon>
        <taxon>fabids</taxon>
        <taxon>Fabales</taxon>
        <taxon>Fabaceae</taxon>
        <taxon>Papilionoideae</taxon>
        <taxon>50 kb inversion clade</taxon>
        <taxon>NPAAA clade</taxon>
        <taxon>indigoferoid/millettioid clade</taxon>
        <taxon>Phaseoleae</taxon>
        <taxon>Mucuna</taxon>
    </lineage>
</organism>
<dbReference type="GO" id="GO:0005737">
    <property type="term" value="C:cytoplasm"/>
    <property type="evidence" value="ECO:0007669"/>
    <property type="project" value="UniProtKB-SubCell"/>
</dbReference>
<evidence type="ECO:0000256" key="1">
    <source>
        <dbReference type="ARBA" id="ARBA00004496"/>
    </source>
</evidence>
<dbReference type="CDD" id="cd21223">
    <property type="entry name" value="CH_ASPM_rpt1"/>
    <property type="match status" value="1"/>
</dbReference>
<dbReference type="SUPFAM" id="SSF47576">
    <property type="entry name" value="Calponin-homology domain, CH-domain"/>
    <property type="match status" value="1"/>
</dbReference>
<dbReference type="InterPro" id="IPR036872">
    <property type="entry name" value="CH_dom_sf"/>
</dbReference>
<protein>
    <submittedName>
        <fullName evidence="8">Abnormal spindle-like microcephaly-associated protein-like</fullName>
    </submittedName>
</protein>
<feature type="domain" description="Calponin-homology (CH)" evidence="7">
    <location>
        <begin position="368"/>
        <end position="500"/>
    </location>
</feature>
<name>A0A371GDN0_MUCPR</name>
<dbReference type="SUPFAM" id="SSF48371">
    <property type="entry name" value="ARM repeat"/>
    <property type="match status" value="1"/>
</dbReference>
<dbReference type="OrthoDB" id="2148418at2759"/>
<feature type="repeat" description="ARM" evidence="5">
    <location>
        <begin position="1351"/>
        <end position="1398"/>
    </location>
</feature>
<dbReference type="PROSITE" id="PS50021">
    <property type="entry name" value="CH"/>
    <property type="match status" value="1"/>
</dbReference>
<dbReference type="Pfam" id="PF00307">
    <property type="entry name" value="CH"/>
    <property type="match status" value="1"/>
</dbReference>
<dbReference type="PANTHER" id="PTHR22706">
    <property type="entry name" value="ASSEMBLY FACTOR FOR SPINDLE MICROTUBULES"/>
    <property type="match status" value="1"/>
</dbReference>
<evidence type="ECO:0000256" key="4">
    <source>
        <dbReference type="ARBA" id="ARBA00022860"/>
    </source>
</evidence>
<dbReference type="SMART" id="SM00185">
    <property type="entry name" value="ARM"/>
    <property type="match status" value="1"/>
</dbReference>
<dbReference type="InterPro" id="IPR011989">
    <property type="entry name" value="ARM-like"/>
</dbReference>
<dbReference type="GO" id="GO:0007051">
    <property type="term" value="P:spindle organization"/>
    <property type="evidence" value="ECO:0007669"/>
    <property type="project" value="TreeGrafter"/>
</dbReference>
<dbReference type="PROSITE" id="PS50096">
    <property type="entry name" value="IQ"/>
    <property type="match status" value="8"/>
</dbReference>
<evidence type="ECO:0000256" key="3">
    <source>
        <dbReference type="ARBA" id="ARBA00022737"/>
    </source>
</evidence>
<feature type="region of interest" description="Disordered" evidence="6">
    <location>
        <begin position="40"/>
        <end position="62"/>
    </location>
</feature>
<keyword evidence="4" id="KW-0112">Calmodulin-binding</keyword>
<dbReference type="EMBL" id="QJKJ01005881">
    <property type="protein sequence ID" value="RDX88651.1"/>
    <property type="molecule type" value="Genomic_DNA"/>
</dbReference>
<dbReference type="SUPFAM" id="SSF52540">
    <property type="entry name" value="P-loop containing nucleoside triphosphate hydrolases"/>
    <property type="match status" value="3"/>
</dbReference>
<dbReference type="GO" id="GO:0000922">
    <property type="term" value="C:spindle pole"/>
    <property type="evidence" value="ECO:0007669"/>
    <property type="project" value="TreeGrafter"/>
</dbReference>
<sequence length="1492" mass="170438">MECDEPPSPYPLLKDISNFTTPRRHPFSLAAQSPSTHFFTASKHTTTSSSSSSFHRRPNKSTAAKKLKAFQLEQSQSSRKAQIKKEHSLKSLAKSLSVWLNFLLQNPNSCGCHFSAAADAAPPTNGKRDGAPGTSVVAVDSTWRTPKRQRKTCSAKELPDSSFSHLRDSLKDVCSFDDLKQRMKVYLSLAACKEIFQEMNRVTKTIDEGRLNMKAHCPLVTDFGLKDKATRILMCYNPIWLRIGLYIIFGGDSLLLNGDVDSDQDVVFLRMVVDKLFFSHEALAKAYAYNKMVEGVYRSGYYENLGNVILKRILLLVLVLDKAKCKSYLPLEYGIDGLDGGSPLLFKPEFWIKSSSQLIHEFLSSDVMHGEGNLLAHLMILGYKLSHQQEPLVEHDFRVRDLFVDLQDGLKLCRAIQLLQHNSSILMNCDASSLCVQKIIVPSDTPKKKLANCGLALQYIRQAGGSLLDEDGITIVADDIVNGDKELTLSLLWNMFVHLQLPLLVDKTSLVGEITKIRGFGTDLMNNANSSSLELLLNWVQAVCDNYDCAIGNFHNLVDGKAIWCLLDYYFQKELHNSCSLKEVDKKSGKASIMSVNEYSDALYNFILSQKLTTLLGNFPEVLQISELLQYNGACSDRSVVILLVFLASQLFVKKNVDHLNFHKLLGYDCQSPNRRHWRILRCLSNSESEQKPDASNVHGNEDAARKFKAIQAWWQDMSERNGINKPVVSNLQRSRTTECSTKIRRENAARTILLHIRGLVARRKFLKTVNAVTLLQTVFRAWLKVRQESVCMILSTVQVCDSSCGTQFICFSQTFIGVMFHYLLACGLSCLFNHTEALKQSETYKRYVILFIHRHSFLRLKRSAQLIQQVVRSWLYNRHGQECSTSPDLMISDMVAAAITVQKYVRGWMARSRYIHQLDQKVTFDLQTNAAIIIQLAWKKFICCKSTRKQHLFATKIQRNFRRWLWRKSFLNQIQAVIKIQSYFRMWRCINAFQHFKIEFKAAVVIQSFLRGWFARKDACGRRNHIVEIQRHCRGWLVRQDFLFQRVAVVKIQCVIRSLKCQKALDCQKDAALEIQRFIRGHLTRNQLLGSASKSRTVIPVSCISRPFGFCSFQLELFLFSVVKLQRWWKGLLLLKLMNKSAIIIQSRTRGWIARRKATIYKPHAVIQEDAALVIQRYVRGHLTRYQILGGSSNLSEVVPAGCISRPVGCHSFQLELFLLSVVKLQRWWKGLLLQKLMTKSAIVIQSCTRGWIARRKATVQRRRIIFIQSHWKGYLARRESKEQLLDLRLRMQKSARNVDDSKRLINRLLAALSELLNMKSLSNILHTCSTLDMATEHSQKCCEELVAAGAIDTLLRLIQTVSRSIPDQEVLKHALSTLRNLARYPHLLQVLIQSRGSVQIIVLELLRNKNEGYFVATELLKKICSTRIGVETLFKSPALLKRLHGLVEDLTRKGIFEKRNPRGAPNLVIKENRERRLKEATEILKLITSA</sequence>
<dbReference type="InterPro" id="IPR051185">
    <property type="entry name" value="ASPM"/>
</dbReference>
<dbReference type="PANTHER" id="PTHR22706:SF1">
    <property type="entry name" value="ASSEMBLY FACTOR FOR SPINDLE MICROTUBULES"/>
    <property type="match status" value="1"/>
</dbReference>
<dbReference type="InterPro" id="IPR000048">
    <property type="entry name" value="IQ_motif_EF-hand-BS"/>
</dbReference>
<dbReference type="InterPro" id="IPR027417">
    <property type="entry name" value="P-loop_NTPase"/>
</dbReference>